<feature type="domain" description="Xylanolytic transcriptional activator regulatory" evidence="3">
    <location>
        <begin position="274"/>
        <end position="351"/>
    </location>
</feature>
<accession>A0A0D2C6T4</accession>
<keyword evidence="5" id="KW-1185">Reference proteome</keyword>
<dbReference type="GO" id="GO:0008270">
    <property type="term" value="F:zinc ion binding"/>
    <property type="evidence" value="ECO:0007669"/>
    <property type="project" value="InterPro"/>
</dbReference>
<dbReference type="CDD" id="cd12148">
    <property type="entry name" value="fungal_TF_MHR"/>
    <property type="match status" value="1"/>
</dbReference>
<dbReference type="HOGENOM" id="CLU_006329_3_1_1"/>
<dbReference type="InterPro" id="IPR052761">
    <property type="entry name" value="Fungal_Detox/Toxin_TFs"/>
</dbReference>
<dbReference type="OrthoDB" id="4158701at2759"/>
<organism evidence="4 5">
    <name type="scientific">Cladophialophora immunda</name>
    <dbReference type="NCBI Taxonomy" id="569365"/>
    <lineage>
        <taxon>Eukaryota</taxon>
        <taxon>Fungi</taxon>
        <taxon>Dikarya</taxon>
        <taxon>Ascomycota</taxon>
        <taxon>Pezizomycotina</taxon>
        <taxon>Eurotiomycetes</taxon>
        <taxon>Chaetothyriomycetidae</taxon>
        <taxon>Chaetothyriales</taxon>
        <taxon>Herpotrichiellaceae</taxon>
        <taxon>Cladophialophora</taxon>
    </lineage>
</organism>
<dbReference type="EMBL" id="KN847044">
    <property type="protein sequence ID" value="KIW26225.1"/>
    <property type="molecule type" value="Genomic_DNA"/>
</dbReference>
<dbReference type="PANTHER" id="PTHR47425:SF3">
    <property type="entry name" value="ZN(II)2CYS6 TRANSCRIPTION FACTOR (EUROFUNG)"/>
    <property type="match status" value="1"/>
</dbReference>
<dbReference type="VEuPathDB" id="FungiDB:PV07_09338"/>
<evidence type="ECO:0000256" key="1">
    <source>
        <dbReference type="ARBA" id="ARBA00023242"/>
    </source>
</evidence>
<dbReference type="GO" id="GO:0006351">
    <property type="term" value="P:DNA-templated transcription"/>
    <property type="evidence" value="ECO:0007669"/>
    <property type="project" value="InterPro"/>
</dbReference>
<evidence type="ECO:0000313" key="4">
    <source>
        <dbReference type="EMBL" id="KIW26225.1"/>
    </source>
</evidence>
<dbReference type="SMART" id="SM00906">
    <property type="entry name" value="Fungal_trans"/>
    <property type="match status" value="1"/>
</dbReference>
<evidence type="ECO:0000259" key="3">
    <source>
        <dbReference type="SMART" id="SM00906"/>
    </source>
</evidence>
<evidence type="ECO:0000313" key="5">
    <source>
        <dbReference type="Proteomes" id="UP000054466"/>
    </source>
</evidence>
<keyword evidence="1" id="KW-0539">Nucleus</keyword>
<gene>
    <name evidence="4" type="ORF">PV07_09338</name>
</gene>
<dbReference type="InterPro" id="IPR007219">
    <property type="entry name" value="XnlR_reg_dom"/>
</dbReference>
<name>A0A0D2C6T4_9EURO</name>
<sequence length="642" mass="73357">MFFRRRKTTGLARTAYTASDTEIPGHSTVQPAQSKESAHFIPLHESTSDSFRFENNPPQRQTTDTHLEDESSNRDTEHDGGYGTVALDTAMDAQRLSGEDPIPFYFGDAQNGSHFTFELCLSNFSSCPKIYFIPRNSTTRVLEPEDLEYLERKGALALPSDHICDHLLRSYFQHVQPLTPILDTKSFLNQYLSKDPQKPGVLLMYSIFFAAANFADPSTLDTAGFSSRKALKRAMYQRAKALWDTEYEDDKIRLIQSAILLSFWYADATDRAGPWHWAGVAISLCQGLGFHRSLELVVPDSRKIPAYGRLFRRLWWSCFLRDRWLSVTLGRPMRIRLDDCDVPMTTIEDVTHEWADIPRAQKDTYFPSGYPLLAECWVQFVKLTVVLGKVIAVHYSPNKLRPDRAAFQKCEDELRRCGQELHAIEERPDWDFRLYRHHLHLFYEATTIILYRRYIRAVPCNLPAKDHDWWQTTARQKCRSAADRATSVVEDLLESEMVHYLKPMSTSTIVSAMGIHLLDWMSAQSTLSKRLSHARLEICVEALSKLRSTYWGATYACLLFEKAKARILEKTLLTPDSIVDESAPLAIAPEETGAPHERWPDSLPPLVSTPDWNGLIGSQAMDMEFPMDLGLLLTSEGLQDLF</sequence>
<dbReference type="Proteomes" id="UP000054466">
    <property type="component" value="Unassembled WGS sequence"/>
</dbReference>
<dbReference type="STRING" id="569365.A0A0D2C6T4"/>
<dbReference type="PANTHER" id="PTHR47425">
    <property type="entry name" value="FARB-RELATED"/>
    <property type="match status" value="1"/>
</dbReference>
<dbReference type="AlphaFoldDB" id="A0A0D2C6T4"/>
<protein>
    <recommendedName>
        <fullName evidence="3">Xylanolytic transcriptional activator regulatory domain-containing protein</fullName>
    </recommendedName>
</protein>
<dbReference type="RefSeq" id="XP_016246441.1">
    <property type="nucleotide sequence ID" value="XM_016396585.1"/>
</dbReference>
<dbReference type="GO" id="GO:0003677">
    <property type="term" value="F:DNA binding"/>
    <property type="evidence" value="ECO:0007669"/>
    <property type="project" value="InterPro"/>
</dbReference>
<dbReference type="Pfam" id="PF04082">
    <property type="entry name" value="Fungal_trans"/>
    <property type="match status" value="1"/>
</dbReference>
<feature type="region of interest" description="Disordered" evidence="2">
    <location>
        <begin position="1"/>
        <end position="83"/>
    </location>
</feature>
<proteinExistence type="predicted"/>
<reference evidence="4 5" key="1">
    <citation type="submission" date="2015-01" db="EMBL/GenBank/DDBJ databases">
        <title>The Genome Sequence of Cladophialophora immunda CBS83496.</title>
        <authorList>
            <consortium name="The Broad Institute Genomics Platform"/>
            <person name="Cuomo C."/>
            <person name="de Hoog S."/>
            <person name="Gorbushina A."/>
            <person name="Stielow B."/>
            <person name="Teixiera M."/>
            <person name="Abouelleil A."/>
            <person name="Chapman S.B."/>
            <person name="Priest M."/>
            <person name="Young S.K."/>
            <person name="Wortman J."/>
            <person name="Nusbaum C."/>
            <person name="Birren B."/>
        </authorList>
    </citation>
    <scope>NUCLEOTIDE SEQUENCE [LARGE SCALE GENOMIC DNA]</scope>
    <source>
        <strain evidence="4 5">CBS 83496</strain>
    </source>
</reference>
<evidence type="ECO:0000256" key="2">
    <source>
        <dbReference type="SAM" id="MobiDB-lite"/>
    </source>
</evidence>
<dbReference type="GeneID" id="27348532"/>
<feature type="compositionally biased region" description="Basic and acidic residues" evidence="2">
    <location>
        <begin position="63"/>
        <end position="80"/>
    </location>
</feature>